<sequence length="124" mass="13240">MAETPDISLFPGILRTLATAGFVDEAIKLAATWGGTKRFIPYKPTPESEISKIIGVKAAQVLAVNYGTSHHDIPLLAGLGRKKLALKWLGGLEVTDAARAVGCTARYVRMVRNGATPRTPKSNP</sequence>
<protein>
    <submittedName>
        <fullName evidence="1">Uncharacterized protein</fullName>
    </submittedName>
</protein>
<gene>
    <name evidence="1" type="ORF">KL86APRO_11369</name>
</gene>
<evidence type="ECO:0000313" key="1">
    <source>
        <dbReference type="EMBL" id="SBW01022.1"/>
    </source>
</evidence>
<dbReference type="EMBL" id="FLUO01000001">
    <property type="protein sequence ID" value="SBW01022.1"/>
    <property type="molecule type" value="Genomic_DNA"/>
</dbReference>
<reference evidence="1" key="1">
    <citation type="submission" date="2016-04" db="EMBL/GenBank/DDBJ databases">
        <authorList>
            <person name="Evans L.H."/>
            <person name="Alamgir A."/>
            <person name="Owens N."/>
            <person name="Weber N.D."/>
            <person name="Virtaneva K."/>
            <person name="Barbian K."/>
            <person name="Babar A."/>
            <person name="Rosenke K."/>
        </authorList>
    </citation>
    <scope>NUCLEOTIDE SEQUENCE</scope>
    <source>
        <strain evidence="1">86</strain>
    </source>
</reference>
<name>A0A212JNN6_9PROT</name>
<proteinExistence type="predicted"/>
<dbReference type="AlphaFoldDB" id="A0A212JNN6"/>
<accession>A0A212JNN6</accession>
<organism evidence="1">
    <name type="scientific">uncultured Alphaproteobacteria bacterium</name>
    <dbReference type="NCBI Taxonomy" id="91750"/>
    <lineage>
        <taxon>Bacteria</taxon>
        <taxon>Pseudomonadati</taxon>
        <taxon>Pseudomonadota</taxon>
        <taxon>Alphaproteobacteria</taxon>
        <taxon>environmental samples</taxon>
    </lineage>
</organism>